<dbReference type="GO" id="GO:0005739">
    <property type="term" value="C:mitochondrion"/>
    <property type="evidence" value="ECO:0007669"/>
    <property type="project" value="TreeGrafter"/>
</dbReference>
<keyword evidence="4" id="KW-1185">Reference proteome</keyword>
<dbReference type="Pfam" id="PF09791">
    <property type="entry name" value="Oxidored-like"/>
    <property type="match status" value="1"/>
</dbReference>
<feature type="compositionally biased region" description="Pro residues" evidence="1">
    <location>
        <begin position="43"/>
        <end position="52"/>
    </location>
</feature>
<accession>A0AAF0Y395</accession>
<organism evidence="3 4">
    <name type="scientific">Vanrija pseudolonga</name>
    <dbReference type="NCBI Taxonomy" id="143232"/>
    <lineage>
        <taxon>Eukaryota</taxon>
        <taxon>Fungi</taxon>
        <taxon>Dikarya</taxon>
        <taxon>Basidiomycota</taxon>
        <taxon>Agaricomycotina</taxon>
        <taxon>Tremellomycetes</taxon>
        <taxon>Trichosporonales</taxon>
        <taxon>Trichosporonaceae</taxon>
        <taxon>Vanrija</taxon>
    </lineage>
</organism>
<dbReference type="RefSeq" id="XP_062624634.1">
    <property type="nucleotide sequence ID" value="XM_062768650.1"/>
</dbReference>
<sequence length="192" mass="19768">MRTAATRVLRPLAEATGSRSMHATAACALDLGAKYRRPKVVPVLPPPPPPIPAASSSSPTPNTLPRRPDELPRANELPRPNELPRVSDLTPLHASAPLGPEVVVAGVHIPPKPVPPGAEDCCMNGCVNCVYTLYADDMEVYNAAVSDARAALKKSGVPEPEWPDIVKSGGGGGGAAAPAPAPPDPAMAAFMA</sequence>
<dbReference type="AlphaFoldDB" id="A0AAF0Y395"/>
<feature type="compositionally biased region" description="Low complexity" evidence="1">
    <location>
        <begin position="53"/>
        <end position="65"/>
    </location>
</feature>
<dbReference type="InterPro" id="IPR019180">
    <property type="entry name" value="Oxidoreductase-like_N"/>
</dbReference>
<evidence type="ECO:0000256" key="1">
    <source>
        <dbReference type="SAM" id="MobiDB-lite"/>
    </source>
</evidence>
<dbReference type="Proteomes" id="UP000827549">
    <property type="component" value="Chromosome 2"/>
</dbReference>
<dbReference type="EMBL" id="CP086715">
    <property type="protein sequence ID" value="WOO78602.1"/>
    <property type="molecule type" value="Genomic_DNA"/>
</dbReference>
<gene>
    <name evidence="3" type="primary">SPCP31B10.02</name>
    <name evidence="3" type="ORF">LOC62_02G002146</name>
</gene>
<proteinExistence type="predicted"/>
<feature type="region of interest" description="Disordered" evidence="1">
    <location>
        <begin position="39"/>
        <end position="84"/>
    </location>
</feature>
<name>A0AAF0Y395_9TREE</name>
<evidence type="ECO:0000313" key="3">
    <source>
        <dbReference type="EMBL" id="WOO78602.1"/>
    </source>
</evidence>
<dbReference type="InterPro" id="IPR039251">
    <property type="entry name" value="OXLD1"/>
</dbReference>
<protein>
    <submittedName>
        <fullName evidence="3">UPF0651 protein, mitochondrial</fullName>
    </submittedName>
</protein>
<evidence type="ECO:0000259" key="2">
    <source>
        <dbReference type="Pfam" id="PF09791"/>
    </source>
</evidence>
<dbReference type="GeneID" id="87805394"/>
<reference evidence="3" key="1">
    <citation type="submission" date="2023-10" db="EMBL/GenBank/DDBJ databases">
        <authorList>
            <person name="Noh H."/>
        </authorList>
    </citation>
    <scope>NUCLEOTIDE SEQUENCE</scope>
    <source>
        <strain evidence="3">DUCC4014</strain>
    </source>
</reference>
<dbReference type="PANTHER" id="PTHR21193">
    <property type="entry name" value="OXIDOREDUCTASE-LIKE DOMAIN-CONTAINING PROTEIN 1"/>
    <property type="match status" value="1"/>
</dbReference>
<feature type="domain" description="Oxidoreductase-like" evidence="2">
    <location>
        <begin position="104"/>
        <end position="149"/>
    </location>
</feature>
<evidence type="ECO:0000313" key="4">
    <source>
        <dbReference type="Proteomes" id="UP000827549"/>
    </source>
</evidence>
<dbReference type="PANTHER" id="PTHR21193:SF3">
    <property type="entry name" value="OXIDOREDUCTASE-LIKE DOMAIN-CONTAINING PROTEIN 1"/>
    <property type="match status" value="1"/>
</dbReference>